<gene>
    <name evidence="2" type="ORF">SAMN04487772_1021</name>
</gene>
<protein>
    <submittedName>
        <fullName evidence="2">YD repeat-containing protein</fullName>
    </submittedName>
</protein>
<dbReference type="RefSeq" id="WP_143066302.1">
    <property type="nucleotide sequence ID" value="NZ_FOHN01000002.1"/>
</dbReference>
<name>A0A1H9YGB2_9FIRM</name>
<accession>A0A1H9YGB2</accession>
<dbReference type="EMBL" id="FOHN01000002">
    <property type="protein sequence ID" value="SES68075.1"/>
    <property type="molecule type" value="Genomic_DNA"/>
</dbReference>
<keyword evidence="3" id="KW-1185">Reference proteome</keyword>
<feature type="signal peptide" evidence="1">
    <location>
        <begin position="1"/>
        <end position="26"/>
    </location>
</feature>
<feature type="chain" id="PRO_5011611659" evidence="1">
    <location>
        <begin position="27"/>
        <end position="464"/>
    </location>
</feature>
<dbReference type="AlphaFoldDB" id="A0A1H9YGB2"/>
<evidence type="ECO:0000256" key="1">
    <source>
        <dbReference type="SAM" id="SignalP"/>
    </source>
</evidence>
<feature type="non-terminal residue" evidence="2">
    <location>
        <position position="464"/>
    </location>
</feature>
<organism evidence="2 3">
    <name type="scientific">[Clostridium] polysaccharolyticum</name>
    <dbReference type="NCBI Taxonomy" id="29364"/>
    <lineage>
        <taxon>Bacteria</taxon>
        <taxon>Bacillati</taxon>
        <taxon>Bacillota</taxon>
        <taxon>Clostridia</taxon>
        <taxon>Lachnospirales</taxon>
        <taxon>Lachnospiraceae</taxon>
    </lineage>
</organism>
<sequence length="464" mass="52290">MKLQKTLAAVMAFSTMLSSIPVSIQADETVSFPPEESEYCQQNEPIITINGCGYTAQQFVERVLAYTIVPDPIASMETEDGTEIEFEYNEERQRTEKIVGQEITTYEYDEFSNLVSEVLPDKKQIKYSYTANGSETSAHSISYCNATYKYCIQNGIITGLLDRNNKTICTYDYDKNGATKHIYEIRGSKKIEHKDNSGDKFVGCVNSLRYDGECYDPETDLFCIHAGSYYDPKKNKIVDDTCYVDMEGLFGDQYERLSRGKSTEADKKEVSPLSLPGTLESQLLYAATNKYAAALSTNAGTYEKYGSTWYTNFSSPAMHYKLAARIIYAENTNTNNNANMETYLHYNRQGIAWVIINRLLEDKYRKMKGQACTFSSTSTPNLYSILTKSGAFASLNSRNARDEIIPSKNEAYREAFMLACLINVCGSFEEYDTIVPRPAGVTYQCYNKGALNSNSQPNSLWSNV</sequence>
<dbReference type="OrthoDB" id="9815752at2"/>
<dbReference type="Proteomes" id="UP000199800">
    <property type="component" value="Unassembled WGS sequence"/>
</dbReference>
<evidence type="ECO:0000313" key="3">
    <source>
        <dbReference type="Proteomes" id="UP000199800"/>
    </source>
</evidence>
<keyword evidence="1" id="KW-0732">Signal</keyword>
<proteinExistence type="predicted"/>
<dbReference type="STRING" id="29364.SAMN04487772_1021"/>
<dbReference type="Gene3D" id="2.180.10.10">
    <property type="entry name" value="RHS repeat-associated core"/>
    <property type="match status" value="1"/>
</dbReference>
<evidence type="ECO:0000313" key="2">
    <source>
        <dbReference type="EMBL" id="SES68075.1"/>
    </source>
</evidence>
<reference evidence="2 3" key="1">
    <citation type="submission" date="2016-10" db="EMBL/GenBank/DDBJ databases">
        <authorList>
            <person name="de Groot N.N."/>
        </authorList>
    </citation>
    <scope>NUCLEOTIDE SEQUENCE [LARGE SCALE GENOMIC DNA]</scope>
    <source>
        <strain evidence="2 3">DSM 1801</strain>
    </source>
</reference>